<dbReference type="Proteomes" id="UP000886653">
    <property type="component" value="Unassembled WGS sequence"/>
</dbReference>
<sequence length="99" mass="11328">MAASIFAARLLFNRPGALLSWKPSLIRWNSSHHSLEASLPARRFGRLGPGPNGGVLLSETQVQRLFDYPEFKPPKREISAYKKWRLQRMKRLKGNKGKI</sequence>
<dbReference type="EMBL" id="MU167228">
    <property type="protein sequence ID" value="KAG0149347.1"/>
    <property type="molecule type" value="Genomic_DNA"/>
</dbReference>
<evidence type="ECO:0000313" key="1">
    <source>
        <dbReference type="EMBL" id="KAG0149347.1"/>
    </source>
</evidence>
<evidence type="ECO:0000313" key="2">
    <source>
        <dbReference type="Proteomes" id="UP000886653"/>
    </source>
</evidence>
<accession>A0A9P6TEG6</accession>
<organism evidence="1 2">
    <name type="scientific">Cronartium quercuum f. sp. fusiforme G11</name>
    <dbReference type="NCBI Taxonomy" id="708437"/>
    <lineage>
        <taxon>Eukaryota</taxon>
        <taxon>Fungi</taxon>
        <taxon>Dikarya</taxon>
        <taxon>Basidiomycota</taxon>
        <taxon>Pucciniomycotina</taxon>
        <taxon>Pucciniomycetes</taxon>
        <taxon>Pucciniales</taxon>
        <taxon>Coleosporiaceae</taxon>
        <taxon>Cronartium</taxon>
    </lineage>
</organism>
<name>A0A9P6TEG6_9BASI</name>
<protein>
    <submittedName>
        <fullName evidence="1">Uncharacterized protein</fullName>
    </submittedName>
</protein>
<proteinExistence type="predicted"/>
<gene>
    <name evidence="1" type="ORF">CROQUDRAFT_653641</name>
</gene>
<dbReference type="OrthoDB" id="2497941at2759"/>
<reference evidence="1" key="1">
    <citation type="submission" date="2013-11" db="EMBL/GenBank/DDBJ databases">
        <title>Genome sequence of the fusiform rust pathogen reveals effectors for host alternation and coevolution with pine.</title>
        <authorList>
            <consortium name="DOE Joint Genome Institute"/>
            <person name="Smith K."/>
            <person name="Pendleton A."/>
            <person name="Kubisiak T."/>
            <person name="Anderson C."/>
            <person name="Salamov A."/>
            <person name="Aerts A."/>
            <person name="Riley R."/>
            <person name="Clum A."/>
            <person name="Lindquist E."/>
            <person name="Ence D."/>
            <person name="Campbell M."/>
            <person name="Kronenberg Z."/>
            <person name="Feau N."/>
            <person name="Dhillon B."/>
            <person name="Hamelin R."/>
            <person name="Burleigh J."/>
            <person name="Smith J."/>
            <person name="Yandell M."/>
            <person name="Nelson C."/>
            <person name="Grigoriev I."/>
            <person name="Davis J."/>
        </authorList>
    </citation>
    <scope>NUCLEOTIDE SEQUENCE</scope>
    <source>
        <strain evidence="1">G11</strain>
    </source>
</reference>
<comment type="caution">
    <text evidence="1">The sequence shown here is derived from an EMBL/GenBank/DDBJ whole genome shotgun (WGS) entry which is preliminary data.</text>
</comment>
<keyword evidence="2" id="KW-1185">Reference proteome</keyword>
<dbReference type="AlphaFoldDB" id="A0A9P6TEG6"/>